<keyword evidence="4" id="KW-1185">Reference proteome</keyword>
<feature type="region of interest" description="Disordered" evidence="1">
    <location>
        <begin position="26"/>
        <end position="64"/>
    </location>
</feature>
<feature type="compositionally biased region" description="Low complexity" evidence="1">
    <location>
        <begin position="192"/>
        <end position="201"/>
    </location>
</feature>
<evidence type="ECO:0000256" key="2">
    <source>
        <dbReference type="SAM" id="SignalP"/>
    </source>
</evidence>
<reference evidence="3 4" key="1">
    <citation type="journal article" date="2020" name="Microorganisms">
        <title>Osmotic Adaptation and Compatible Solute Biosynthesis of Phototrophic Bacteria as Revealed from Genome Analyses.</title>
        <authorList>
            <person name="Imhoff J.F."/>
            <person name="Rahn T."/>
            <person name="Kunzel S."/>
            <person name="Keller A."/>
            <person name="Neulinger S.C."/>
        </authorList>
    </citation>
    <scope>NUCLEOTIDE SEQUENCE [LARGE SCALE GENOMIC DNA]</scope>
    <source>
        <strain evidence="3 4">DSM 15382</strain>
    </source>
</reference>
<feature type="signal peptide" evidence="2">
    <location>
        <begin position="1"/>
        <end position="23"/>
    </location>
</feature>
<organism evidence="3 4">
    <name type="scientific">Paracraurococcus ruber</name>
    <dbReference type="NCBI Taxonomy" id="77675"/>
    <lineage>
        <taxon>Bacteria</taxon>
        <taxon>Pseudomonadati</taxon>
        <taxon>Pseudomonadota</taxon>
        <taxon>Alphaproteobacteria</taxon>
        <taxon>Acetobacterales</taxon>
        <taxon>Roseomonadaceae</taxon>
        <taxon>Paracraurococcus</taxon>
    </lineage>
</organism>
<dbReference type="RefSeq" id="WP_133219829.1">
    <property type="nucleotide sequence ID" value="NZ_NRSG01000053.1"/>
</dbReference>
<evidence type="ECO:0000256" key="1">
    <source>
        <dbReference type="SAM" id="MobiDB-lite"/>
    </source>
</evidence>
<feature type="compositionally biased region" description="Low complexity" evidence="1">
    <location>
        <begin position="26"/>
        <end position="49"/>
    </location>
</feature>
<name>A0ABS1CXM7_9PROT</name>
<evidence type="ECO:0000313" key="4">
    <source>
        <dbReference type="Proteomes" id="UP000697995"/>
    </source>
</evidence>
<comment type="caution">
    <text evidence="3">The sequence shown here is derived from an EMBL/GenBank/DDBJ whole genome shotgun (WGS) entry which is preliminary data.</text>
</comment>
<protein>
    <submittedName>
        <fullName evidence="3">Uncharacterized protein</fullName>
    </submittedName>
</protein>
<evidence type="ECO:0000313" key="3">
    <source>
        <dbReference type="EMBL" id="MBK1658474.1"/>
    </source>
</evidence>
<feature type="chain" id="PRO_5046230433" evidence="2">
    <location>
        <begin position="24"/>
        <end position="201"/>
    </location>
</feature>
<gene>
    <name evidence="3" type="ORF">CKO45_09550</name>
</gene>
<sequence>MPRTRSPLALLACALVLPAAAWAQSAPNLPESPASTPAPAAVPDAPLGAERPREGGSVLPIPTWRDYNGQLVSTQGNKLSEPERMNAGKPYTPLPWGSVVANVPGMNAGPSVRPLMPGAIVNAQPRMGAGKAPTTLAEGVRPGETAHMQAGPGTRPLPVGATPADIVAGGNAAARPAETSMVPGAGLPGQVTPGTTTPPTN</sequence>
<dbReference type="EMBL" id="NRSG01000053">
    <property type="protein sequence ID" value="MBK1658474.1"/>
    <property type="molecule type" value="Genomic_DNA"/>
</dbReference>
<proteinExistence type="predicted"/>
<dbReference type="Proteomes" id="UP000697995">
    <property type="component" value="Unassembled WGS sequence"/>
</dbReference>
<feature type="region of interest" description="Disordered" evidence="1">
    <location>
        <begin position="172"/>
        <end position="201"/>
    </location>
</feature>
<keyword evidence="2" id="KW-0732">Signal</keyword>
<accession>A0ABS1CXM7</accession>